<evidence type="ECO:0000259" key="3">
    <source>
        <dbReference type="Pfam" id="PF13458"/>
    </source>
</evidence>
<protein>
    <submittedName>
        <fullName evidence="4">ABC transporter substrate-binding protein</fullName>
    </submittedName>
</protein>
<evidence type="ECO:0000256" key="1">
    <source>
        <dbReference type="ARBA" id="ARBA00010062"/>
    </source>
</evidence>
<dbReference type="InterPro" id="IPR028082">
    <property type="entry name" value="Peripla_BP_I"/>
</dbReference>
<feature type="domain" description="Leucine-binding protein" evidence="3">
    <location>
        <begin position="31"/>
        <end position="391"/>
    </location>
</feature>
<organism evidence="4 5">
    <name type="scientific">Plantactinospora sonchi</name>
    <dbReference type="NCBI Taxonomy" id="1544735"/>
    <lineage>
        <taxon>Bacteria</taxon>
        <taxon>Bacillati</taxon>
        <taxon>Actinomycetota</taxon>
        <taxon>Actinomycetes</taxon>
        <taxon>Micromonosporales</taxon>
        <taxon>Micromonosporaceae</taxon>
        <taxon>Plantactinospora</taxon>
    </lineage>
</organism>
<dbReference type="PROSITE" id="PS51257">
    <property type="entry name" value="PROKAR_LIPOPROTEIN"/>
    <property type="match status" value="1"/>
</dbReference>
<dbReference type="SUPFAM" id="SSF53822">
    <property type="entry name" value="Periplasmic binding protein-like I"/>
    <property type="match status" value="1"/>
</dbReference>
<name>A0ABU7S510_9ACTN</name>
<dbReference type="EMBL" id="JAZGQK010000045">
    <property type="protein sequence ID" value="MEE6263852.1"/>
    <property type="molecule type" value="Genomic_DNA"/>
</dbReference>
<comment type="caution">
    <text evidence="4">The sequence shown here is derived from an EMBL/GenBank/DDBJ whole genome shotgun (WGS) entry which is preliminary data.</text>
</comment>
<dbReference type="PANTHER" id="PTHR30483:SF37">
    <property type="entry name" value="ABC TRANSPORTER SUBSTRATE-BINDING PROTEIN"/>
    <property type="match status" value="1"/>
</dbReference>
<evidence type="ECO:0000313" key="4">
    <source>
        <dbReference type="EMBL" id="MEE6263852.1"/>
    </source>
</evidence>
<keyword evidence="5" id="KW-1185">Reference proteome</keyword>
<dbReference type="CDD" id="cd06340">
    <property type="entry name" value="PBP1_ABC_ligand_binding-like"/>
    <property type="match status" value="1"/>
</dbReference>
<accession>A0ABU7S510</accession>
<gene>
    <name evidence="4" type="ORF">V1633_35930</name>
</gene>
<dbReference type="InterPro" id="IPR028081">
    <property type="entry name" value="Leu-bd"/>
</dbReference>
<dbReference type="Proteomes" id="UP001332243">
    <property type="component" value="Unassembled WGS sequence"/>
</dbReference>
<sequence>MRKIASIGIAIVLAAAIGGCGGSDGSGSTDEVKLAGLWPLSGPNATQGTDVLHGAELAVDVINNDHPGLALPLGPGKGLPGLNGAPVKLITGDTQGKPEIGAGEVDRLVTTEKVAAVIGSYQSGVTLTASQRAERLGVPFVNEASSSVALTDRGLKWFFRTGPTDETFARSMFDYLKARQAAGKQVRTVGIFHSNDQFGNDGAGVTEKIAAEAGLPVTVNVAFDPTAADLGSQVAQVRGKNPDVLFVLAYTDAAIKLMKTLDQLDYYPPALLAYGSGFADPAFATGLGALADGASSRAAWSSEIAAKRPAAKTVADLFQQRYGAPMTENSARAFTAVLALAQAIDAAKSVEPAKIRDALRALDVPGDQTIMPWTGIRFDDKGQNTGAAGVVEQMIDGKYRVVFPADLSSVQPVWPMSEAQR</sequence>
<proteinExistence type="inferred from homology"/>
<dbReference type="Gene3D" id="3.40.50.2300">
    <property type="match status" value="2"/>
</dbReference>
<dbReference type="RefSeq" id="WP_331218647.1">
    <property type="nucleotide sequence ID" value="NZ_JAZGQK010000045.1"/>
</dbReference>
<dbReference type="PANTHER" id="PTHR30483">
    <property type="entry name" value="LEUCINE-SPECIFIC-BINDING PROTEIN"/>
    <property type="match status" value="1"/>
</dbReference>
<reference evidence="4 5" key="1">
    <citation type="submission" date="2024-01" db="EMBL/GenBank/DDBJ databases">
        <title>Genome insights into Plantactinospora sonchi sp. nov.</title>
        <authorList>
            <person name="Wang L."/>
        </authorList>
    </citation>
    <scope>NUCLEOTIDE SEQUENCE [LARGE SCALE GENOMIC DNA]</scope>
    <source>
        <strain evidence="4 5">NEAU-QY2</strain>
    </source>
</reference>
<keyword evidence="2" id="KW-0732">Signal</keyword>
<evidence type="ECO:0000256" key="2">
    <source>
        <dbReference type="ARBA" id="ARBA00022729"/>
    </source>
</evidence>
<dbReference type="Pfam" id="PF13458">
    <property type="entry name" value="Peripla_BP_6"/>
    <property type="match status" value="1"/>
</dbReference>
<dbReference type="InterPro" id="IPR051010">
    <property type="entry name" value="BCAA_transport"/>
</dbReference>
<evidence type="ECO:0000313" key="5">
    <source>
        <dbReference type="Proteomes" id="UP001332243"/>
    </source>
</evidence>
<comment type="similarity">
    <text evidence="1">Belongs to the leucine-binding protein family.</text>
</comment>